<name>A0A261RUT0_9BORD</name>
<dbReference type="FunFam" id="3.40.50.2300:FF:000018">
    <property type="entry name" value="DNA-binding transcriptional regulator NtrC"/>
    <property type="match status" value="1"/>
</dbReference>
<dbReference type="Proteomes" id="UP000217005">
    <property type="component" value="Unassembled WGS sequence"/>
</dbReference>
<evidence type="ECO:0000256" key="6">
    <source>
        <dbReference type="PROSITE-ProRule" id="PRU00169"/>
    </source>
</evidence>
<dbReference type="InterPro" id="IPR001789">
    <property type="entry name" value="Sig_transdc_resp-reg_receiver"/>
</dbReference>
<evidence type="ECO:0000256" key="1">
    <source>
        <dbReference type="ARBA" id="ARBA00022553"/>
    </source>
</evidence>
<dbReference type="PROSITE" id="PS50043">
    <property type="entry name" value="HTH_LUXR_2"/>
    <property type="match status" value="1"/>
</dbReference>
<organism evidence="9 10">
    <name type="scientific">Bordetella genomosp. 1</name>
    <dbReference type="NCBI Taxonomy" id="1395607"/>
    <lineage>
        <taxon>Bacteria</taxon>
        <taxon>Pseudomonadati</taxon>
        <taxon>Pseudomonadota</taxon>
        <taxon>Betaproteobacteria</taxon>
        <taxon>Burkholderiales</taxon>
        <taxon>Alcaligenaceae</taxon>
        <taxon>Bordetella</taxon>
    </lineage>
</organism>
<dbReference type="InterPro" id="IPR000792">
    <property type="entry name" value="Tscrpt_reg_LuxR_C"/>
</dbReference>
<dbReference type="PRINTS" id="PR00038">
    <property type="entry name" value="HTHLUXR"/>
</dbReference>
<protein>
    <submittedName>
        <fullName evidence="9">DNA-binding response regulator</fullName>
    </submittedName>
</protein>
<dbReference type="RefSeq" id="WP_094828754.1">
    <property type="nucleotide sequence ID" value="NZ_NEVL01000006.1"/>
</dbReference>
<gene>
    <name evidence="9" type="ORF">CEG14_23115</name>
</gene>
<evidence type="ECO:0000256" key="4">
    <source>
        <dbReference type="ARBA" id="ARBA00023125"/>
    </source>
</evidence>
<dbReference type="Pfam" id="PF00072">
    <property type="entry name" value="Response_reg"/>
    <property type="match status" value="1"/>
</dbReference>
<evidence type="ECO:0000256" key="2">
    <source>
        <dbReference type="ARBA" id="ARBA00023012"/>
    </source>
</evidence>
<feature type="modified residue" description="4-aspartylphosphate" evidence="6">
    <location>
        <position position="61"/>
    </location>
</feature>
<reference evidence="9 10" key="1">
    <citation type="submission" date="2017-05" db="EMBL/GenBank/DDBJ databases">
        <title>Complete and WGS of Bordetella genogroups.</title>
        <authorList>
            <person name="Spilker T."/>
            <person name="LiPuma J."/>
        </authorList>
    </citation>
    <scope>NUCLEOTIDE SEQUENCE [LARGE SCALE GENOMIC DNA]</scope>
    <source>
        <strain evidence="9 10">AU17610</strain>
    </source>
</reference>
<dbReference type="AlphaFoldDB" id="A0A261RUT0"/>
<keyword evidence="2" id="KW-0902">Two-component regulatory system</keyword>
<dbReference type="PANTHER" id="PTHR44688">
    <property type="entry name" value="DNA-BINDING TRANSCRIPTIONAL ACTIVATOR DEVR_DOSR"/>
    <property type="match status" value="1"/>
</dbReference>
<proteinExistence type="predicted"/>
<keyword evidence="1 6" id="KW-0597">Phosphoprotein</keyword>
<dbReference type="CDD" id="cd17537">
    <property type="entry name" value="REC_FixJ"/>
    <property type="match status" value="1"/>
</dbReference>
<dbReference type="PANTHER" id="PTHR44688:SF16">
    <property type="entry name" value="DNA-BINDING TRANSCRIPTIONAL ACTIVATOR DEVR_DOSR"/>
    <property type="match status" value="1"/>
</dbReference>
<comment type="caution">
    <text evidence="9">The sequence shown here is derived from an EMBL/GenBank/DDBJ whole genome shotgun (WGS) entry which is preliminary data.</text>
</comment>
<dbReference type="SUPFAM" id="SSF52172">
    <property type="entry name" value="CheY-like"/>
    <property type="match status" value="1"/>
</dbReference>
<dbReference type="OrthoDB" id="9802186at2"/>
<evidence type="ECO:0000256" key="3">
    <source>
        <dbReference type="ARBA" id="ARBA00023015"/>
    </source>
</evidence>
<dbReference type="GO" id="GO:0003677">
    <property type="term" value="F:DNA binding"/>
    <property type="evidence" value="ECO:0007669"/>
    <property type="project" value="UniProtKB-KW"/>
</dbReference>
<evidence type="ECO:0000259" key="8">
    <source>
        <dbReference type="PROSITE" id="PS50110"/>
    </source>
</evidence>
<dbReference type="EMBL" id="NEVL01000006">
    <property type="protein sequence ID" value="OZI28828.1"/>
    <property type="molecule type" value="Genomic_DNA"/>
</dbReference>
<dbReference type="InterPro" id="IPR016032">
    <property type="entry name" value="Sig_transdc_resp-reg_C-effctor"/>
</dbReference>
<dbReference type="SMART" id="SM00421">
    <property type="entry name" value="HTH_LUXR"/>
    <property type="match status" value="1"/>
</dbReference>
<dbReference type="GO" id="GO:0000160">
    <property type="term" value="P:phosphorelay signal transduction system"/>
    <property type="evidence" value="ECO:0007669"/>
    <property type="project" value="UniProtKB-KW"/>
</dbReference>
<evidence type="ECO:0000313" key="9">
    <source>
        <dbReference type="EMBL" id="OZI28828.1"/>
    </source>
</evidence>
<sequence length="211" mass="23127">MTSLPNDERAPVVHVVDDDAGVREALDDLLTSVGLQVRTHASAQAFMDAPREDAPGCLVLDVRMPGLSGLEFQRQMAGLGIHLPVIFITGHGDIAMSVGAMKQGAVDFLAKPFREQDLLDAIQQAIGRDRQRRMRQAAREGLRARWQTLNEGERQVMALVVEGLLNKQVADRLDVSEITVKVRRGNVMRKMDAASLADLVRMAQALHDDAG</sequence>
<dbReference type="PROSITE" id="PS00622">
    <property type="entry name" value="HTH_LUXR_1"/>
    <property type="match status" value="1"/>
</dbReference>
<dbReference type="PROSITE" id="PS50110">
    <property type="entry name" value="RESPONSE_REGULATORY"/>
    <property type="match status" value="1"/>
</dbReference>
<dbReference type="InterPro" id="IPR011006">
    <property type="entry name" value="CheY-like_superfamily"/>
</dbReference>
<evidence type="ECO:0000313" key="10">
    <source>
        <dbReference type="Proteomes" id="UP000217005"/>
    </source>
</evidence>
<dbReference type="SUPFAM" id="SSF46894">
    <property type="entry name" value="C-terminal effector domain of the bipartite response regulators"/>
    <property type="match status" value="1"/>
</dbReference>
<keyword evidence="4 9" id="KW-0238">DNA-binding</keyword>
<accession>A0A261RUT0</accession>
<dbReference type="InterPro" id="IPR036388">
    <property type="entry name" value="WH-like_DNA-bd_sf"/>
</dbReference>
<evidence type="ECO:0000256" key="5">
    <source>
        <dbReference type="ARBA" id="ARBA00023163"/>
    </source>
</evidence>
<dbReference type="SMART" id="SM00448">
    <property type="entry name" value="REC"/>
    <property type="match status" value="1"/>
</dbReference>
<dbReference type="Gene3D" id="3.40.50.2300">
    <property type="match status" value="1"/>
</dbReference>
<keyword evidence="3" id="KW-0805">Transcription regulation</keyword>
<dbReference type="Pfam" id="PF00196">
    <property type="entry name" value="GerE"/>
    <property type="match status" value="1"/>
</dbReference>
<keyword evidence="5" id="KW-0804">Transcription</keyword>
<feature type="domain" description="Response regulatory" evidence="8">
    <location>
        <begin position="12"/>
        <end position="126"/>
    </location>
</feature>
<evidence type="ECO:0000259" key="7">
    <source>
        <dbReference type="PROSITE" id="PS50043"/>
    </source>
</evidence>
<dbReference type="Gene3D" id="1.10.10.10">
    <property type="entry name" value="Winged helix-like DNA-binding domain superfamily/Winged helix DNA-binding domain"/>
    <property type="match status" value="1"/>
</dbReference>
<dbReference type="CDD" id="cd06170">
    <property type="entry name" value="LuxR_C_like"/>
    <property type="match status" value="1"/>
</dbReference>
<feature type="domain" description="HTH luxR-type" evidence="7">
    <location>
        <begin position="142"/>
        <end position="207"/>
    </location>
</feature>
<dbReference type="GO" id="GO:0006355">
    <property type="term" value="P:regulation of DNA-templated transcription"/>
    <property type="evidence" value="ECO:0007669"/>
    <property type="project" value="InterPro"/>
</dbReference>